<dbReference type="InterPro" id="IPR012910">
    <property type="entry name" value="Plug_dom"/>
</dbReference>
<dbReference type="Pfam" id="PF00593">
    <property type="entry name" value="TonB_dep_Rec_b-barrel"/>
    <property type="match status" value="1"/>
</dbReference>
<reference evidence="13" key="1">
    <citation type="journal article" date="2022" name="Arch. Microbiol.">
        <title>Microbulbifer okhotskensis sp. nov., isolated from a deep bottom sediment of the Okhotsk Sea.</title>
        <authorList>
            <person name="Romanenko L."/>
            <person name="Kurilenko V."/>
            <person name="Otstavnykh N."/>
            <person name="Velansky P."/>
            <person name="Isaeva M."/>
            <person name="Mikhailov V."/>
        </authorList>
    </citation>
    <scope>NUCLEOTIDE SEQUENCE</scope>
    <source>
        <strain evidence="13">OS29</strain>
    </source>
</reference>
<sequence>MTLKHWITLSLAIALAHPGGASALCPKSGIQIPKGSLSQALISLGQQCEISLLVRTSSAANYRVSRQTLQSPDGQFESALKELLKEVPLSYKRVGASSVAVIEPPATNRLSQELPENAQTEEVTVTGQSLTGSHLRHFQSDGYLPVDRLSRDQLEMTGAQTIADLLKFLPAISGNSTSTSVSQESDGTATVSLRGLPANSTLVLINGRRIISDGFKGEATDLNTIPLALVERVEILKDGASAVYGSDAIAGVVNIILQRDFEGLSVKSFFGQTPHSDRESESHNLTWGWRGDRAHVMLNLSQNKQGAVMSRNRNLSSSADSRALGGSDQRSSAIPEGFIALGENDVITSLSAGLYQDWSTEDKFDYSDYSSAVTPTQNDSIYIAGNLDIGDSSVAFSEIMGVRSTGKSTSAPTPVFTHFDNGDLTISADNLYNTFDQDIYDVRRRIIELGPRVQNNQTNSWRFNTGLKGFWDEWQWELGASIHRAYKKETLSNVIDPYALSTGLKGPDTCNATISCIPINLLGPSGSIDPNQLDYIRGKSVTTSNSRMTSLTFITDGIVKKIPAGNILAAAGIEFRRESVSLRSNDNTGLSFIGGHAPGSTEGTRTIKEAFAEVSVPIISEKLWFDGAIRTSYYNDFGDTSNPKLAIRWKPAPSLLVRSSYTAGFRAPTLTDMNQQGYQTQEFLFDPCTSSNASSLPGCLAQADNSRIQYLTEFSGNPDLKPETSRTASLGVTWQPPDIAGFTATLDFYDIDEDQVIGTNPQFLLDQNAYFNLYTDLVVRDGNGDITQIYASRINQGSREIRGYDTAFRYEFQTGDNSQLQLALNISRMLHYLNQSSPESNQKDFVGTFTDISSGGVGSLPKWKANAGAYWNRGPWNAGYTIHYVGSLTEAFTNQDGTDGARKISDWSSQDIQISYTPSEPLKFAIGINNLLDTPPPFASTSVSDNYDYQTYDLTGRFLYGSISLRF</sequence>
<dbReference type="InterPro" id="IPR000531">
    <property type="entry name" value="Beta-barrel_TonB"/>
</dbReference>
<feature type="domain" description="TonB-dependent receptor-like beta-barrel" evidence="11">
    <location>
        <begin position="428"/>
        <end position="931"/>
    </location>
</feature>
<feature type="chain" id="PRO_5040830432" evidence="10">
    <location>
        <begin position="24"/>
        <end position="967"/>
    </location>
</feature>
<keyword evidence="3 8" id="KW-1134">Transmembrane beta strand</keyword>
<evidence type="ECO:0000256" key="5">
    <source>
        <dbReference type="ARBA" id="ARBA00023077"/>
    </source>
</evidence>
<evidence type="ECO:0000256" key="9">
    <source>
        <dbReference type="RuleBase" id="RU003357"/>
    </source>
</evidence>
<organism evidence="13 14">
    <name type="scientific">Microbulbifer okhotskensis</name>
    <dbReference type="NCBI Taxonomy" id="2926617"/>
    <lineage>
        <taxon>Bacteria</taxon>
        <taxon>Pseudomonadati</taxon>
        <taxon>Pseudomonadota</taxon>
        <taxon>Gammaproteobacteria</taxon>
        <taxon>Cellvibrionales</taxon>
        <taxon>Microbulbiferaceae</taxon>
        <taxon>Microbulbifer</taxon>
    </lineage>
</organism>
<evidence type="ECO:0000313" key="13">
    <source>
        <dbReference type="EMBL" id="MCO1333627.1"/>
    </source>
</evidence>
<dbReference type="SUPFAM" id="SSF56935">
    <property type="entry name" value="Porins"/>
    <property type="match status" value="1"/>
</dbReference>
<evidence type="ECO:0000256" key="1">
    <source>
        <dbReference type="ARBA" id="ARBA00004571"/>
    </source>
</evidence>
<accession>A0A9X2J3J9</accession>
<dbReference type="InterPro" id="IPR039426">
    <property type="entry name" value="TonB-dep_rcpt-like"/>
</dbReference>
<dbReference type="GO" id="GO:0009279">
    <property type="term" value="C:cell outer membrane"/>
    <property type="evidence" value="ECO:0007669"/>
    <property type="project" value="UniProtKB-SubCell"/>
</dbReference>
<proteinExistence type="inferred from homology"/>
<keyword evidence="10" id="KW-0732">Signal</keyword>
<keyword evidence="14" id="KW-1185">Reference proteome</keyword>
<dbReference type="Gene3D" id="2.170.130.10">
    <property type="entry name" value="TonB-dependent receptor, plug domain"/>
    <property type="match status" value="1"/>
</dbReference>
<dbReference type="EMBL" id="JALBWM010000012">
    <property type="protein sequence ID" value="MCO1333627.1"/>
    <property type="molecule type" value="Genomic_DNA"/>
</dbReference>
<evidence type="ECO:0000256" key="10">
    <source>
        <dbReference type="SAM" id="SignalP"/>
    </source>
</evidence>
<evidence type="ECO:0000256" key="8">
    <source>
        <dbReference type="PROSITE-ProRule" id="PRU01360"/>
    </source>
</evidence>
<gene>
    <name evidence="13" type="ORF">MO867_04655</name>
</gene>
<keyword evidence="2 8" id="KW-0813">Transport</keyword>
<dbReference type="CDD" id="cd01347">
    <property type="entry name" value="ligand_gated_channel"/>
    <property type="match status" value="1"/>
</dbReference>
<dbReference type="Gene3D" id="2.40.170.20">
    <property type="entry name" value="TonB-dependent receptor, beta-barrel domain"/>
    <property type="match status" value="1"/>
</dbReference>
<keyword evidence="6 8" id="KW-0472">Membrane</keyword>
<feature type="domain" description="TonB-dependent receptor plug" evidence="12">
    <location>
        <begin position="145"/>
        <end position="252"/>
    </location>
</feature>
<evidence type="ECO:0000256" key="6">
    <source>
        <dbReference type="ARBA" id="ARBA00023136"/>
    </source>
</evidence>
<dbReference type="Pfam" id="PF07715">
    <property type="entry name" value="Plug"/>
    <property type="match status" value="1"/>
</dbReference>
<protein>
    <submittedName>
        <fullName evidence="13">TonB-dependent receptor</fullName>
    </submittedName>
</protein>
<dbReference type="InterPro" id="IPR037066">
    <property type="entry name" value="Plug_dom_sf"/>
</dbReference>
<evidence type="ECO:0000313" key="14">
    <source>
        <dbReference type="Proteomes" id="UP001139028"/>
    </source>
</evidence>
<dbReference type="PANTHER" id="PTHR47234:SF2">
    <property type="entry name" value="TONB-DEPENDENT RECEPTOR"/>
    <property type="match status" value="1"/>
</dbReference>
<keyword evidence="7 8" id="KW-0998">Cell outer membrane</keyword>
<dbReference type="AlphaFoldDB" id="A0A9X2J3J9"/>
<comment type="similarity">
    <text evidence="8 9">Belongs to the TonB-dependent receptor family.</text>
</comment>
<dbReference type="PANTHER" id="PTHR47234">
    <property type="match status" value="1"/>
</dbReference>
<evidence type="ECO:0000259" key="11">
    <source>
        <dbReference type="Pfam" id="PF00593"/>
    </source>
</evidence>
<comment type="caution">
    <text evidence="13">The sequence shown here is derived from an EMBL/GenBank/DDBJ whole genome shotgun (WGS) entry which is preliminary data.</text>
</comment>
<dbReference type="RefSeq" id="WP_252465071.1">
    <property type="nucleotide sequence ID" value="NZ_JALBWM010000012.1"/>
</dbReference>
<dbReference type="Gene3D" id="3.55.50.30">
    <property type="match status" value="1"/>
</dbReference>
<evidence type="ECO:0000256" key="7">
    <source>
        <dbReference type="ARBA" id="ARBA00023237"/>
    </source>
</evidence>
<keyword evidence="13" id="KW-0675">Receptor</keyword>
<keyword evidence="5 9" id="KW-0798">TonB box</keyword>
<comment type="subcellular location">
    <subcellularLocation>
        <location evidence="1 8">Cell outer membrane</location>
        <topology evidence="1 8">Multi-pass membrane protein</topology>
    </subcellularLocation>
</comment>
<feature type="signal peptide" evidence="10">
    <location>
        <begin position="1"/>
        <end position="23"/>
    </location>
</feature>
<evidence type="ECO:0000259" key="12">
    <source>
        <dbReference type="Pfam" id="PF07715"/>
    </source>
</evidence>
<keyword evidence="4 8" id="KW-0812">Transmembrane</keyword>
<evidence type="ECO:0000256" key="3">
    <source>
        <dbReference type="ARBA" id="ARBA00022452"/>
    </source>
</evidence>
<dbReference type="InterPro" id="IPR036942">
    <property type="entry name" value="Beta-barrel_TonB_sf"/>
</dbReference>
<name>A0A9X2J3J9_9GAMM</name>
<evidence type="ECO:0000256" key="4">
    <source>
        <dbReference type="ARBA" id="ARBA00022692"/>
    </source>
</evidence>
<dbReference type="Proteomes" id="UP001139028">
    <property type="component" value="Unassembled WGS sequence"/>
</dbReference>
<dbReference type="PROSITE" id="PS52016">
    <property type="entry name" value="TONB_DEPENDENT_REC_3"/>
    <property type="match status" value="1"/>
</dbReference>
<evidence type="ECO:0000256" key="2">
    <source>
        <dbReference type="ARBA" id="ARBA00022448"/>
    </source>
</evidence>